<evidence type="ECO:0000313" key="2">
    <source>
        <dbReference type="EMBL" id="OKH30551.1"/>
    </source>
</evidence>
<dbReference type="AlphaFoldDB" id="A0A1U7I392"/>
<proteinExistence type="predicted"/>
<evidence type="ECO:0000256" key="1">
    <source>
        <dbReference type="SAM" id="MobiDB-lite"/>
    </source>
</evidence>
<feature type="region of interest" description="Disordered" evidence="1">
    <location>
        <begin position="1"/>
        <end position="53"/>
    </location>
</feature>
<gene>
    <name evidence="2" type="ORF">NIES2119_30795</name>
</gene>
<reference evidence="2 3" key="1">
    <citation type="submission" date="2016-11" db="EMBL/GenBank/DDBJ databases">
        <title>Draft Genome Sequences of Nine Cyanobacterial Strains from Diverse Habitats.</title>
        <authorList>
            <person name="Zhu T."/>
            <person name="Hou S."/>
            <person name="Lu X."/>
            <person name="Hess W.R."/>
        </authorList>
    </citation>
    <scope>NUCLEOTIDE SEQUENCE [LARGE SCALE GENOMIC DNA]</scope>
    <source>
        <strain evidence="2 3">IAM M-71</strain>
    </source>
</reference>
<dbReference type="Proteomes" id="UP000185860">
    <property type="component" value="Unassembled WGS sequence"/>
</dbReference>
<dbReference type="EMBL" id="MRCE01000063">
    <property type="protein sequence ID" value="OKH30551.1"/>
    <property type="molecule type" value="Genomic_DNA"/>
</dbReference>
<evidence type="ECO:0000313" key="3">
    <source>
        <dbReference type="Proteomes" id="UP000185860"/>
    </source>
</evidence>
<dbReference type="OrthoDB" id="427816at2"/>
<dbReference type="STRING" id="454136.NIES2119_30795"/>
<name>A0A1U7I392_9CYAN</name>
<comment type="caution">
    <text evidence="2">The sequence shown here is derived from an EMBL/GenBank/DDBJ whole genome shotgun (WGS) entry which is preliminary data.</text>
</comment>
<dbReference type="RefSeq" id="WP_073597307.1">
    <property type="nucleotide sequence ID" value="NZ_MRCE01000063.1"/>
</dbReference>
<organism evidence="2 3">
    <name type="scientific">[Phormidium ambiguum] IAM M-71</name>
    <dbReference type="NCBI Taxonomy" id="454136"/>
    <lineage>
        <taxon>Bacteria</taxon>
        <taxon>Bacillati</taxon>
        <taxon>Cyanobacteriota</taxon>
        <taxon>Cyanophyceae</taxon>
        <taxon>Oscillatoriophycideae</taxon>
        <taxon>Aerosakkonematales</taxon>
        <taxon>Aerosakkonemataceae</taxon>
        <taxon>Floridanema</taxon>
    </lineage>
</organism>
<protein>
    <submittedName>
        <fullName evidence="2">Uncharacterized protein</fullName>
    </submittedName>
</protein>
<sequence>MSVTNTAKTNDNGKTNGTQSEKTAKVSGKKTAPDLKEGETANMESETSNKLAVAGKSQDATLALTSRPVSATHLVVRDTINSSGIRPIVASDLKIAETINSSGIRPVGISNFQVAETVNIMGIRPIGVSTLKVVETMNSMGNRPIMASNLHISETIVLSGNRPVADNEDEDTSNLMGYID</sequence>
<accession>A0A1U7I392</accession>
<feature type="compositionally biased region" description="Polar residues" evidence="1">
    <location>
        <begin position="1"/>
        <end position="21"/>
    </location>
</feature>